<dbReference type="InterPro" id="IPR020904">
    <property type="entry name" value="Sc_DH/Rdtase_CS"/>
</dbReference>
<protein>
    <submittedName>
        <fullName evidence="4">SDR family oxidoreductase</fullName>
    </submittedName>
</protein>
<dbReference type="PRINTS" id="PR00081">
    <property type="entry name" value="GDHRDH"/>
</dbReference>
<gene>
    <name evidence="4" type="ORF">M1E25_03150</name>
</gene>
<proteinExistence type="inferred from homology"/>
<dbReference type="PROSITE" id="PS00061">
    <property type="entry name" value="ADH_SHORT"/>
    <property type="match status" value="1"/>
</dbReference>
<dbReference type="PANTHER" id="PTHR44196">
    <property type="entry name" value="DEHYDROGENASE/REDUCTASE SDR FAMILY MEMBER 7B"/>
    <property type="match status" value="1"/>
</dbReference>
<evidence type="ECO:0000256" key="1">
    <source>
        <dbReference type="ARBA" id="ARBA00006484"/>
    </source>
</evidence>
<keyword evidence="2" id="KW-0560">Oxidoreductase</keyword>
<comment type="similarity">
    <text evidence="1 3">Belongs to the short-chain dehydrogenases/reductases (SDR) family.</text>
</comment>
<evidence type="ECO:0000313" key="5">
    <source>
        <dbReference type="Proteomes" id="UP001167160"/>
    </source>
</evidence>
<dbReference type="Pfam" id="PF00106">
    <property type="entry name" value="adh_short"/>
    <property type="match status" value="1"/>
</dbReference>
<name>A0ABT0X1C9_9ACTN</name>
<organism evidence="4 5">
    <name type="scientific">Streptomyces meridianus</name>
    <dbReference type="NCBI Taxonomy" id="2938945"/>
    <lineage>
        <taxon>Bacteria</taxon>
        <taxon>Bacillati</taxon>
        <taxon>Actinomycetota</taxon>
        <taxon>Actinomycetes</taxon>
        <taxon>Kitasatosporales</taxon>
        <taxon>Streptomycetaceae</taxon>
        <taxon>Streptomyces</taxon>
    </lineage>
</organism>
<reference evidence="4" key="1">
    <citation type="journal article" date="2023" name="Int. J. Syst. Evol. Microbiol.">
        <title>Streptomyces meridianus sp. nov. isolated from brackish water of the Tagus estuary in Alcochete, Portugal.</title>
        <authorList>
            <person name="Santos J.D.N."/>
            <person name="Klimek D."/>
            <person name="Calusinska M."/>
            <person name="Lobo Da Cunha A."/>
            <person name="Catita J."/>
            <person name="Goncalves H."/>
            <person name="Gonzalez I."/>
            <person name="Reyes F."/>
            <person name="Lage O.M."/>
        </authorList>
    </citation>
    <scope>NUCLEOTIDE SEQUENCE</scope>
    <source>
        <strain evidence="4">MTZ3.1</strain>
    </source>
</reference>
<keyword evidence="5" id="KW-1185">Reference proteome</keyword>
<dbReference type="Gene3D" id="3.40.50.720">
    <property type="entry name" value="NAD(P)-binding Rossmann-like Domain"/>
    <property type="match status" value="1"/>
</dbReference>
<dbReference type="InterPro" id="IPR002347">
    <property type="entry name" value="SDR_fam"/>
</dbReference>
<evidence type="ECO:0000256" key="2">
    <source>
        <dbReference type="ARBA" id="ARBA00023002"/>
    </source>
</evidence>
<evidence type="ECO:0000313" key="4">
    <source>
        <dbReference type="EMBL" id="MCM2576361.1"/>
    </source>
</evidence>
<dbReference type="Proteomes" id="UP001167160">
    <property type="component" value="Unassembled WGS sequence"/>
</dbReference>
<dbReference type="PANTHER" id="PTHR44196:SF1">
    <property type="entry name" value="DEHYDROGENASE_REDUCTASE SDR FAMILY MEMBER 7B"/>
    <property type="match status" value="1"/>
</dbReference>
<accession>A0ABT0X1C9</accession>
<dbReference type="SUPFAM" id="SSF51735">
    <property type="entry name" value="NAD(P)-binding Rossmann-fold domains"/>
    <property type="match status" value="1"/>
</dbReference>
<sequence>MTSDGPESLQSRIAVVTGASSGIGAAIARTLAGRGARVALLARRQDRLEEVAKEIAGAGGEALPVPADITSAGELADASERVREAFGPTDLLVNSAGTLLVETAEGARFEDWQRLIDINVNGVLRTVEAFLPDLLFSGAEGRPTDLVTISSVSAGLVNPLLTAYGMSKASISHMSANLRAELGPKGVRVTAVEPAVVRTELLEQAHHPLYDEYMRQLFAAGNALAAQDVADVVEFAVSRPPKVNLSRITVHATHQP</sequence>
<dbReference type="PRINTS" id="PR00080">
    <property type="entry name" value="SDRFAMILY"/>
</dbReference>
<dbReference type="RefSeq" id="WP_251409141.1">
    <property type="nucleotide sequence ID" value="NZ_JAMQGM010000007.1"/>
</dbReference>
<dbReference type="InterPro" id="IPR036291">
    <property type="entry name" value="NAD(P)-bd_dom_sf"/>
</dbReference>
<dbReference type="EMBL" id="JAMQGM010000007">
    <property type="protein sequence ID" value="MCM2576361.1"/>
    <property type="molecule type" value="Genomic_DNA"/>
</dbReference>
<dbReference type="CDD" id="cd05233">
    <property type="entry name" value="SDR_c"/>
    <property type="match status" value="1"/>
</dbReference>
<comment type="caution">
    <text evidence="4">The sequence shown here is derived from an EMBL/GenBank/DDBJ whole genome shotgun (WGS) entry which is preliminary data.</text>
</comment>
<evidence type="ECO:0000256" key="3">
    <source>
        <dbReference type="RuleBase" id="RU000363"/>
    </source>
</evidence>